<dbReference type="PANTHER" id="PTHR33542:SF3">
    <property type="entry name" value="SIROHYDROCHLORIN FERROCHELATASE, CHLOROPLASTIC"/>
    <property type="match status" value="1"/>
</dbReference>
<dbReference type="GO" id="GO:0046872">
    <property type="term" value="F:metal ion binding"/>
    <property type="evidence" value="ECO:0007669"/>
    <property type="project" value="UniProtKB-KW"/>
</dbReference>
<keyword evidence="2" id="KW-0456">Lyase</keyword>
<keyword evidence="1" id="KW-0479">Metal-binding</keyword>
<evidence type="ECO:0000256" key="2">
    <source>
        <dbReference type="ARBA" id="ARBA00023239"/>
    </source>
</evidence>
<organism evidence="3 4">
    <name type="scientific">Niallia alba</name>
    <dbReference type="NCBI Taxonomy" id="2729105"/>
    <lineage>
        <taxon>Bacteria</taxon>
        <taxon>Bacillati</taxon>
        <taxon>Bacillota</taxon>
        <taxon>Bacilli</taxon>
        <taxon>Bacillales</taxon>
        <taxon>Bacillaceae</taxon>
        <taxon>Niallia</taxon>
    </lineage>
</organism>
<evidence type="ECO:0000313" key="4">
    <source>
        <dbReference type="Proteomes" id="UP000588491"/>
    </source>
</evidence>
<name>A0A7Y0K7D3_9BACI</name>
<evidence type="ECO:0000256" key="1">
    <source>
        <dbReference type="ARBA" id="ARBA00022723"/>
    </source>
</evidence>
<dbReference type="CDD" id="cd03414">
    <property type="entry name" value="CbiX_SirB_C"/>
    <property type="match status" value="1"/>
</dbReference>
<accession>A0A7Y0K7D3</accession>
<comment type="caution">
    <text evidence="3">The sequence shown here is derived from an EMBL/GenBank/DDBJ whole genome shotgun (WGS) entry which is preliminary data.</text>
</comment>
<gene>
    <name evidence="3" type="ORF">HHU08_08040</name>
</gene>
<dbReference type="CDD" id="cd03416">
    <property type="entry name" value="CbiX_SirB_N"/>
    <property type="match status" value="1"/>
</dbReference>
<dbReference type="Gene3D" id="3.40.50.1400">
    <property type="match status" value="2"/>
</dbReference>
<dbReference type="AlphaFoldDB" id="A0A7Y0K7D3"/>
<dbReference type="SUPFAM" id="SSF53800">
    <property type="entry name" value="Chelatase"/>
    <property type="match status" value="1"/>
</dbReference>
<dbReference type="Proteomes" id="UP000588491">
    <property type="component" value="Unassembled WGS sequence"/>
</dbReference>
<sequence length="244" mass="27910">MDAVVYIGHGSRIMEGNNQFIAFIEEVKKEINISVQEIAFLELASPSIDETMEKIIMAGAREILVVPVLLFAAAHFKRDIPEELLAVKERFPEVSFYVSKPFDLHPKMIDLVLKRIEEKRLKNDGAILLVGRGSSDPEPIGKLKEISKHVQQKLDCPVYPAFLTAGQPGFIDELEKLQLEYNKIYVVPYLLFTGRLLKRMESKIENSEKEVILCHPLKYDCFMKEVLVEKMEEQLMSLVKECLA</sequence>
<dbReference type="PANTHER" id="PTHR33542">
    <property type="entry name" value="SIROHYDROCHLORIN FERROCHELATASE, CHLOROPLASTIC"/>
    <property type="match status" value="1"/>
</dbReference>
<protein>
    <submittedName>
        <fullName evidence="3">Sirohydrochlorin chelatase</fullName>
    </submittedName>
</protein>
<dbReference type="InterPro" id="IPR050963">
    <property type="entry name" value="Sirohydro_Cobaltochel/CbiX"/>
</dbReference>
<evidence type="ECO:0000313" key="3">
    <source>
        <dbReference type="EMBL" id="NMO76942.1"/>
    </source>
</evidence>
<keyword evidence="4" id="KW-1185">Reference proteome</keyword>
<reference evidence="3 4" key="1">
    <citation type="submission" date="2020-04" db="EMBL/GenBank/DDBJ databases">
        <title>Bacillus sp. UniB3 isolated from commercial digestive syrup.</title>
        <authorList>
            <person name="Thorat V."/>
            <person name="Kirdat K."/>
            <person name="Tiwarekar B."/>
            <person name="Yadav A."/>
        </authorList>
    </citation>
    <scope>NUCLEOTIDE SEQUENCE [LARGE SCALE GENOMIC DNA]</scope>
    <source>
        <strain evidence="3 4">UniB3</strain>
    </source>
</reference>
<dbReference type="EMBL" id="JABBPK010000001">
    <property type="protein sequence ID" value="NMO76942.1"/>
    <property type="molecule type" value="Genomic_DNA"/>
</dbReference>
<proteinExistence type="predicted"/>
<dbReference type="InterPro" id="IPR002762">
    <property type="entry name" value="CbiX-like"/>
</dbReference>
<dbReference type="GO" id="GO:0016829">
    <property type="term" value="F:lyase activity"/>
    <property type="evidence" value="ECO:0007669"/>
    <property type="project" value="UniProtKB-KW"/>
</dbReference>
<dbReference type="Pfam" id="PF01903">
    <property type="entry name" value="CbiX"/>
    <property type="match status" value="2"/>
</dbReference>
<dbReference type="RefSeq" id="WP_169188225.1">
    <property type="nucleotide sequence ID" value="NZ_JARMTI010000031.1"/>
</dbReference>